<gene>
    <name evidence="1" type="ORF">SO802_012127</name>
</gene>
<keyword evidence="2" id="KW-1185">Reference proteome</keyword>
<sequence>MIPLSLRSKDLGLGILLWLWWFEAWAVVELVHLDFLVEVVVLVEGYWFSIGGDGAWLMMVDSRFAVGGGIAGFRCSWV</sequence>
<proteinExistence type="predicted"/>
<comment type="caution">
    <text evidence="1">The sequence shown here is derived from an EMBL/GenBank/DDBJ whole genome shotgun (WGS) entry which is preliminary data.</text>
</comment>
<dbReference type="AlphaFoldDB" id="A0AAW2D7B1"/>
<evidence type="ECO:0000313" key="2">
    <source>
        <dbReference type="Proteomes" id="UP001459277"/>
    </source>
</evidence>
<dbReference type="EMBL" id="JAZDWU010000004">
    <property type="protein sequence ID" value="KAL0004566.1"/>
    <property type="molecule type" value="Genomic_DNA"/>
</dbReference>
<reference evidence="1 2" key="1">
    <citation type="submission" date="2024-01" db="EMBL/GenBank/DDBJ databases">
        <title>A telomere-to-telomere, gap-free genome of sweet tea (Lithocarpus litseifolius).</title>
        <authorList>
            <person name="Zhou J."/>
        </authorList>
    </citation>
    <scope>NUCLEOTIDE SEQUENCE [LARGE SCALE GENOMIC DNA]</scope>
    <source>
        <strain evidence="1">Zhou-2022a</strain>
        <tissue evidence="1">Leaf</tissue>
    </source>
</reference>
<name>A0AAW2D7B1_9ROSI</name>
<dbReference type="Proteomes" id="UP001459277">
    <property type="component" value="Unassembled WGS sequence"/>
</dbReference>
<organism evidence="1 2">
    <name type="scientific">Lithocarpus litseifolius</name>
    <dbReference type="NCBI Taxonomy" id="425828"/>
    <lineage>
        <taxon>Eukaryota</taxon>
        <taxon>Viridiplantae</taxon>
        <taxon>Streptophyta</taxon>
        <taxon>Embryophyta</taxon>
        <taxon>Tracheophyta</taxon>
        <taxon>Spermatophyta</taxon>
        <taxon>Magnoliopsida</taxon>
        <taxon>eudicotyledons</taxon>
        <taxon>Gunneridae</taxon>
        <taxon>Pentapetalae</taxon>
        <taxon>rosids</taxon>
        <taxon>fabids</taxon>
        <taxon>Fagales</taxon>
        <taxon>Fagaceae</taxon>
        <taxon>Lithocarpus</taxon>
    </lineage>
</organism>
<evidence type="ECO:0000313" key="1">
    <source>
        <dbReference type="EMBL" id="KAL0004566.1"/>
    </source>
</evidence>
<protein>
    <submittedName>
        <fullName evidence="1">Uncharacterized protein</fullName>
    </submittedName>
</protein>
<accession>A0AAW2D7B1</accession>